<dbReference type="PIRSF" id="PIRSF003107">
    <property type="entry name" value="PhoU"/>
    <property type="match status" value="1"/>
</dbReference>
<organism evidence="8">
    <name type="scientific">freshwater metagenome</name>
    <dbReference type="NCBI Taxonomy" id="449393"/>
    <lineage>
        <taxon>unclassified sequences</taxon>
        <taxon>metagenomes</taxon>
        <taxon>ecological metagenomes</taxon>
    </lineage>
</organism>
<keyword evidence="5" id="KW-0963">Cytoplasm</keyword>
<dbReference type="Pfam" id="PF01895">
    <property type="entry name" value="PhoU"/>
    <property type="match status" value="2"/>
</dbReference>
<evidence type="ECO:0000259" key="7">
    <source>
        <dbReference type="Pfam" id="PF01895"/>
    </source>
</evidence>
<evidence type="ECO:0000256" key="4">
    <source>
        <dbReference type="ARBA" id="ARBA00022448"/>
    </source>
</evidence>
<dbReference type="AlphaFoldDB" id="A0A6J6AQQ7"/>
<sequence>MRNAFHDDLATIESTLVEMAQLVSRAMERATTALLTSDLKLAEEVISDDDRIDEMQHELDDKTLNVMARQQPVARDLRTLVTSLRMSADLERMGDLAHHIAKLARMRYPNCAVPEELRPAFKDMGVVATRIIEKVGKVIDQHDSVGAIELDQDDDEMDKLHRYLLTTMQNGEWPHSIEMTIDITLLGRYYERCADHAVSIAKRVYFLVNGEYATD</sequence>
<dbReference type="FunFam" id="1.20.58.220:FF:000004">
    <property type="entry name" value="Phosphate-specific transport system accessory protein PhoU"/>
    <property type="match status" value="1"/>
</dbReference>
<dbReference type="GO" id="GO:0045936">
    <property type="term" value="P:negative regulation of phosphate metabolic process"/>
    <property type="evidence" value="ECO:0007669"/>
    <property type="project" value="InterPro"/>
</dbReference>
<evidence type="ECO:0000256" key="2">
    <source>
        <dbReference type="ARBA" id="ARBA00008107"/>
    </source>
</evidence>
<evidence type="ECO:0000256" key="5">
    <source>
        <dbReference type="ARBA" id="ARBA00022490"/>
    </source>
</evidence>
<proteinExistence type="inferred from homology"/>
<comment type="subunit">
    <text evidence="3">Homodimer.</text>
</comment>
<evidence type="ECO:0000256" key="3">
    <source>
        <dbReference type="ARBA" id="ARBA00011738"/>
    </source>
</evidence>
<dbReference type="PANTHER" id="PTHR42930:SF3">
    <property type="entry name" value="PHOSPHATE-SPECIFIC TRANSPORT SYSTEM ACCESSORY PROTEIN PHOU"/>
    <property type="match status" value="1"/>
</dbReference>
<evidence type="ECO:0000256" key="6">
    <source>
        <dbReference type="ARBA" id="ARBA00022592"/>
    </source>
</evidence>
<dbReference type="PANTHER" id="PTHR42930">
    <property type="entry name" value="PHOSPHATE-SPECIFIC TRANSPORT SYSTEM ACCESSORY PROTEIN PHOU"/>
    <property type="match status" value="1"/>
</dbReference>
<gene>
    <name evidence="8" type="ORF">UFOPK4182_00790</name>
</gene>
<evidence type="ECO:0000313" key="8">
    <source>
        <dbReference type="EMBL" id="CAB4372223.1"/>
    </source>
</evidence>
<dbReference type="NCBIfam" id="TIGR02135">
    <property type="entry name" value="phoU_full"/>
    <property type="match status" value="1"/>
</dbReference>
<protein>
    <submittedName>
        <fullName evidence="8">Unannotated protein</fullName>
    </submittedName>
</protein>
<dbReference type="InterPro" id="IPR028366">
    <property type="entry name" value="PhoU"/>
</dbReference>
<dbReference type="SUPFAM" id="SSF109755">
    <property type="entry name" value="PhoU-like"/>
    <property type="match status" value="1"/>
</dbReference>
<name>A0A6J6AQQ7_9ZZZZ</name>
<dbReference type="InterPro" id="IPR026022">
    <property type="entry name" value="PhoU_dom"/>
</dbReference>
<keyword evidence="4" id="KW-0813">Transport</keyword>
<feature type="domain" description="PhoU" evidence="7">
    <location>
        <begin position="122"/>
        <end position="204"/>
    </location>
</feature>
<accession>A0A6J6AQQ7</accession>
<dbReference type="GO" id="GO:0006817">
    <property type="term" value="P:phosphate ion transport"/>
    <property type="evidence" value="ECO:0007669"/>
    <property type="project" value="UniProtKB-KW"/>
</dbReference>
<feature type="domain" description="PhoU" evidence="7">
    <location>
        <begin position="16"/>
        <end position="103"/>
    </location>
</feature>
<dbReference type="InterPro" id="IPR038078">
    <property type="entry name" value="PhoU-like_sf"/>
</dbReference>
<dbReference type="EMBL" id="CAEUNI010000089">
    <property type="protein sequence ID" value="CAB4372223.1"/>
    <property type="molecule type" value="Genomic_DNA"/>
</dbReference>
<dbReference type="Gene3D" id="1.20.58.220">
    <property type="entry name" value="Phosphate transport system protein phou homolog 2, domain 2"/>
    <property type="match status" value="1"/>
</dbReference>
<keyword evidence="6" id="KW-0592">Phosphate transport</keyword>
<dbReference type="GO" id="GO:0005737">
    <property type="term" value="C:cytoplasm"/>
    <property type="evidence" value="ECO:0007669"/>
    <property type="project" value="UniProtKB-SubCell"/>
</dbReference>
<reference evidence="8" key="1">
    <citation type="submission" date="2020-05" db="EMBL/GenBank/DDBJ databases">
        <authorList>
            <person name="Chiriac C."/>
            <person name="Salcher M."/>
            <person name="Ghai R."/>
            <person name="Kavagutti S V."/>
        </authorList>
    </citation>
    <scope>NUCLEOTIDE SEQUENCE</scope>
</reference>
<comment type="similarity">
    <text evidence="2">Belongs to the PhoU family.</text>
</comment>
<dbReference type="GO" id="GO:0030643">
    <property type="term" value="P:intracellular phosphate ion homeostasis"/>
    <property type="evidence" value="ECO:0007669"/>
    <property type="project" value="InterPro"/>
</dbReference>
<evidence type="ECO:0000256" key="1">
    <source>
        <dbReference type="ARBA" id="ARBA00004496"/>
    </source>
</evidence>
<comment type="subcellular location">
    <subcellularLocation>
        <location evidence="1">Cytoplasm</location>
    </subcellularLocation>
</comment>